<evidence type="ECO:0000313" key="3">
    <source>
        <dbReference type="Proteomes" id="UP000177876"/>
    </source>
</evidence>
<dbReference type="STRING" id="1797197.A2Y75_00235"/>
<dbReference type="EMBL" id="MELK01000019">
    <property type="protein sequence ID" value="OFW58955.1"/>
    <property type="molecule type" value="Genomic_DNA"/>
</dbReference>
<organism evidence="2 3">
    <name type="scientific">Candidatus Solincola sediminis</name>
    <dbReference type="NCBI Taxonomy" id="1797199"/>
    <lineage>
        <taxon>Bacteria</taxon>
        <taxon>Bacillati</taxon>
        <taxon>Actinomycetota</taxon>
        <taxon>Candidatus Geothermincolia</taxon>
        <taxon>Candidatus Geothermincolales</taxon>
        <taxon>Candidatus Geothermincolaceae</taxon>
        <taxon>Candidatus Solincola</taxon>
    </lineage>
</organism>
<dbReference type="InterPro" id="IPR028154">
    <property type="entry name" value="AMP-dep_Lig_C"/>
</dbReference>
<reference evidence="2 3" key="1">
    <citation type="journal article" date="2016" name="Nat. Commun.">
        <title>Thousands of microbial genomes shed light on interconnected biogeochemical processes in an aquifer system.</title>
        <authorList>
            <person name="Anantharaman K."/>
            <person name="Brown C.T."/>
            <person name="Hug L.A."/>
            <person name="Sharon I."/>
            <person name="Castelle C.J."/>
            <person name="Probst A.J."/>
            <person name="Thomas B.C."/>
            <person name="Singh A."/>
            <person name="Wilkins M.J."/>
            <person name="Karaoz U."/>
            <person name="Brodie E.L."/>
            <person name="Williams K.H."/>
            <person name="Hubbard S.S."/>
            <person name="Banfield J.F."/>
        </authorList>
    </citation>
    <scope>NUCLEOTIDE SEQUENCE [LARGE SCALE GENOMIC DNA]</scope>
</reference>
<dbReference type="AlphaFoldDB" id="A0A1F2WQ38"/>
<evidence type="ECO:0000259" key="1">
    <source>
        <dbReference type="Pfam" id="PF14535"/>
    </source>
</evidence>
<evidence type="ECO:0000313" key="2">
    <source>
        <dbReference type="EMBL" id="OFW58955.1"/>
    </source>
</evidence>
<protein>
    <recommendedName>
        <fullName evidence="1">AMP-dependent ligase C-terminal domain-containing protein</fullName>
    </recommendedName>
</protein>
<feature type="domain" description="AMP-dependent ligase C-terminal" evidence="1">
    <location>
        <begin position="7"/>
        <end position="97"/>
    </location>
</feature>
<comment type="caution">
    <text evidence="2">The sequence shown here is derived from an EMBL/GenBank/DDBJ whole genome shotgun (WGS) entry which is preliminary data.</text>
</comment>
<dbReference type="Proteomes" id="UP000177876">
    <property type="component" value="Unassembled WGS sequence"/>
</dbReference>
<dbReference type="InterPro" id="IPR045851">
    <property type="entry name" value="AMP-bd_C_sf"/>
</dbReference>
<dbReference type="Gene3D" id="3.30.300.30">
    <property type="match status" value="1"/>
</dbReference>
<sequence>MEDAIDPEAVKNQLAGIKGVVEYQLVVQKEDRDNPSSPDMLIIRLSVAGRTRKDVENEVIERVRQSAGITPKVEWVQSPDIYDPSSRLKATRFLDHR</sequence>
<dbReference type="Pfam" id="PF14535">
    <property type="entry name" value="AMP-binding_C_2"/>
    <property type="match status" value="1"/>
</dbReference>
<accession>A0A1F2WQ38</accession>
<name>A0A1F2WQ38_9ACTN</name>
<gene>
    <name evidence="2" type="ORF">A2Y75_00235</name>
</gene>
<proteinExistence type="predicted"/>